<keyword evidence="7" id="KW-0503">Monooxygenase</keyword>
<keyword evidence="3 7" id="KW-0560">Oxidoreductase</keyword>
<dbReference type="GO" id="GO:0032259">
    <property type="term" value="P:methylation"/>
    <property type="evidence" value="ECO:0007669"/>
    <property type="project" value="UniProtKB-KW"/>
</dbReference>
<keyword evidence="7" id="KW-0808">Transferase</keyword>
<gene>
    <name evidence="7" type="ORF">GGQ88_003637</name>
</gene>
<dbReference type="Pfam" id="PF19112">
    <property type="entry name" value="VanA_C"/>
    <property type="match status" value="1"/>
</dbReference>
<dbReference type="RefSeq" id="WP_183614832.1">
    <property type="nucleotide sequence ID" value="NZ_JACICY010000012.1"/>
</dbReference>
<dbReference type="PANTHER" id="PTHR21266">
    <property type="entry name" value="IRON-SULFUR DOMAIN CONTAINING PROTEIN"/>
    <property type="match status" value="1"/>
</dbReference>
<dbReference type="InterPro" id="IPR017941">
    <property type="entry name" value="Rieske_2Fe-2S"/>
</dbReference>
<dbReference type="Gene3D" id="3.90.380.10">
    <property type="entry name" value="Naphthalene 1,2-dioxygenase Alpha Subunit, Chain A, domain 1"/>
    <property type="match status" value="1"/>
</dbReference>
<dbReference type="InterPro" id="IPR050584">
    <property type="entry name" value="Cholesterol_7-desaturase"/>
</dbReference>
<comment type="caution">
    <text evidence="7">The sequence shown here is derived from an EMBL/GenBank/DDBJ whole genome shotgun (WGS) entry which is preliminary data.</text>
</comment>
<dbReference type="GO" id="GO:0046872">
    <property type="term" value="F:metal ion binding"/>
    <property type="evidence" value="ECO:0007669"/>
    <property type="project" value="UniProtKB-KW"/>
</dbReference>
<dbReference type="Proteomes" id="UP000562395">
    <property type="component" value="Unassembled WGS sequence"/>
</dbReference>
<keyword evidence="7" id="KW-0489">Methyltransferase</keyword>
<sequence length="350" mass="39450">MSMFVKQTWYMAGWSADLSQDAPLGRSIAGELLVLFRDSEGRASAIQDRCPHRGVQLSLGKVLPAGLECGYHGMVFAGDGRCVKIPGQDSIPYRANVRRYPVEERDSMIWVWLGAAEDADPALIVDYPWHNQSDQWPHREGYFHFGCGFEMLVDNIMDLSHLGWVHARTIGGNPDQHAEAVMNVERTDRGVRFTRWLLNSTPPPSYSKVVSFAGNIDRWIELELVAPGVIMQYNGGVDVSQDAYNGGSRDGGFNWRILHVLVPETADTCHYFTSVSNGFRQDEPEVTDKLLADVHDTILEDKVICENQQRNLQEQPEPPLMDINSDQARVLFRWHLARLLKAENQETVAA</sequence>
<keyword evidence="8" id="KW-1185">Reference proteome</keyword>
<dbReference type="InterPro" id="IPR044043">
    <property type="entry name" value="VanA_C_cat"/>
</dbReference>
<dbReference type="EMBL" id="JACICY010000012">
    <property type="protein sequence ID" value="MBB3862337.1"/>
    <property type="molecule type" value="Genomic_DNA"/>
</dbReference>
<dbReference type="GO" id="GO:0051537">
    <property type="term" value="F:2 iron, 2 sulfur cluster binding"/>
    <property type="evidence" value="ECO:0007669"/>
    <property type="project" value="UniProtKB-KW"/>
</dbReference>
<reference evidence="7 8" key="1">
    <citation type="submission" date="2020-08" db="EMBL/GenBank/DDBJ databases">
        <title>Genomic Encyclopedia of Type Strains, Phase IV (KMG-IV): sequencing the most valuable type-strain genomes for metagenomic binning, comparative biology and taxonomic classification.</title>
        <authorList>
            <person name="Goeker M."/>
        </authorList>
    </citation>
    <scope>NUCLEOTIDE SEQUENCE [LARGE SCALE GENOMIC DNA]</scope>
    <source>
        <strain evidence="7 8">DSM 14552</strain>
    </source>
</reference>
<dbReference type="GO" id="GO:0018489">
    <property type="term" value="F:vanillate monooxygenase activity"/>
    <property type="evidence" value="ECO:0007669"/>
    <property type="project" value="UniProtKB-EC"/>
</dbReference>
<evidence type="ECO:0000256" key="3">
    <source>
        <dbReference type="ARBA" id="ARBA00023002"/>
    </source>
</evidence>
<keyword evidence="5" id="KW-0411">Iron-sulfur</keyword>
<keyword evidence="2" id="KW-0479">Metal-binding</keyword>
<accession>A0A7W6EXF7</accession>
<name>A0A7W6EXF7_9SPHN</name>
<protein>
    <submittedName>
        <fullName evidence="7">Vanillate O-demethylase monooxygenase subunit</fullName>
        <ecNumber evidence="7">1.14.13.82</ecNumber>
    </submittedName>
</protein>
<dbReference type="PROSITE" id="PS51296">
    <property type="entry name" value="RIESKE"/>
    <property type="match status" value="1"/>
</dbReference>
<evidence type="ECO:0000313" key="8">
    <source>
        <dbReference type="Proteomes" id="UP000562395"/>
    </source>
</evidence>
<keyword evidence="1" id="KW-0001">2Fe-2S</keyword>
<evidence type="ECO:0000313" key="7">
    <source>
        <dbReference type="EMBL" id="MBB3862337.1"/>
    </source>
</evidence>
<evidence type="ECO:0000259" key="6">
    <source>
        <dbReference type="PROSITE" id="PS51296"/>
    </source>
</evidence>
<dbReference type="Gene3D" id="2.102.10.10">
    <property type="entry name" value="Rieske [2Fe-2S] iron-sulphur domain"/>
    <property type="match status" value="1"/>
</dbReference>
<dbReference type="GO" id="GO:0008168">
    <property type="term" value="F:methyltransferase activity"/>
    <property type="evidence" value="ECO:0007669"/>
    <property type="project" value="UniProtKB-KW"/>
</dbReference>
<keyword evidence="4" id="KW-0408">Iron</keyword>
<dbReference type="AlphaFoldDB" id="A0A7W6EXF7"/>
<evidence type="ECO:0000256" key="5">
    <source>
        <dbReference type="ARBA" id="ARBA00023014"/>
    </source>
</evidence>
<feature type="domain" description="Rieske" evidence="6">
    <location>
        <begin position="9"/>
        <end position="111"/>
    </location>
</feature>
<proteinExistence type="predicted"/>
<dbReference type="CDD" id="cd08878">
    <property type="entry name" value="RHO_alpha_C_DMO-like"/>
    <property type="match status" value="1"/>
</dbReference>
<dbReference type="PANTHER" id="PTHR21266:SF60">
    <property type="entry name" value="3-KETOSTEROID-9-ALPHA-MONOOXYGENASE, OXYGENASE COMPONENT"/>
    <property type="match status" value="1"/>
</dbReference>
<dbReference type="EC" id="1.14.13.82" evidence="7"/>
<dbReference type="Pfam" id="PF00355">
    <property type="entry name" value="Rieske"/>
    <property type="match status" value="1"/>
</dbReference>
<evidence type="ECO:0000256" key="2">
    <source>
        <dbReference type="ARBA" id="ARBA00022723"/>
    </source>
</evidence>
<organism evidence="7 8">
    <name type="scientific">Novosphingobium hassiacum</name>
    <dbReference type="NCBI Taxonomy" id="173676"/>
    <lineage>
        <taxon>Bacteria</taxon>
        <taxon>Pseudomonadati</taxon>
        <taxon>Pseudomonadota</taxon>
        <taxon>Alphaproteobacteria</taxon>
        <taxon>Sphingomonadales</taxon>
        <taxon>Sphingomonadaceae</taxon>
        <taxon>Novosphingobium</taxon>
    </lineage>
</organism>
<evidence type="ECO:0000256" key="4">
    <source>
        <dbReference type="ARBA" id="ARBA00023004"/>
    </source>
</evidence>
<dbReference type="SUPFAM" id="SSF50022">
    <property type="entry name" value="ISP domain"/>
    <property type="match status" value="1"/>
</dbReference>
<dbReference type="InterPro" id="IPR036922">
    <property type="entry name" value="Rieske_2Fe-2S_sf"/>
</dbReference>
<dbReference type="SUPFAM" id="SSF55961">
    <property type="entry name" value="Bet v1-like"/>
    <property type="match status" value="1"/>
</dbReference>
<evidence type="ECO:0000256" key="1">
    <source>
        <dbReference type="ARBA" id="ARBA00022714"/>
    </source>
</evidence>